<evidence type="ECO:0000256" key="9">
    <source>
        <dbReference type="ARBA" id="ARBA00057196"/>
    </source>
</evidence>
<dbReference type="GO" id="GO:0005829">
    <property type="term" value="C:cytosol"/>
    <property type="evidence" value="ECO:0007669"/>
    <property type="project" value="TreeGrafter"/>
</dbReference>
<gene>
    <name evidence="14" type="ORF">N309_08035</name>
</gene>
<evidence type="ECO:0000256" key="2">
    <source>
        <dbReference type="ARBA" id="ARBA00009156"/>
    </source>
</evidence>
<proteinExistence type="inferred from homology"/>
<dbReference type="Gene3D" id="3.30.420.40">
    <property type="match status" value="2"/>
</dbReference>
<evidence type="ECO:0000256" key="3">
    <source>
        <dbReference type="ARBA" id="ARBA00022490"/>
    </source>
</evidence>
<dbReference type="AlphaFoldDB" id="A0A099ZRC1"/>
<evidence type="ECO:0000313" key="15">
    <source>
        <dbReference type="Proteomes" id="UP000053641"/>
    </source>
</evidence>
<comment type="catalytic activity">
    <reaction evidence="8">
        <text>sedoheptulose + ATP = D-sedoheptulose 7-phosphate + ADP + H(+)</text>
        <dbReference type="Rhea" id="RHEA:23844"/>
        <dbReference type="ChEBI" id="CHEBI:15378"/>
        <dbReference type="ChEBI" id="CHEBI:16802"/>
        <dbReference type="ChEBI" id="CHEBI:30616"/>
        <dbReference type="ChEBI" id="CHEBI:57483"/>
        <dbReference type="ChEBI" id="CHEBI:456216"/>
        <dbReference type="EC" id="2.7.1.14"/>
    </reaction>
</comment>
<dbReference type="EMBL" id="KL897334">
    <property type="protein sequence ID" value="KGL84372.1"/>
    <property type="molecule type" value="Genomic_DNA"/>
</dbReference>
<evidence type="ECO:0000259" key="13">
    <source>
        <dbReference type="Pfam" id="PF00370"/>
    </source>
</evidence>
<keyword evidence="7" id="KW-0067">ATP-binding</keyword>
<dbReference type="GO" id="GO:0006098">
    <property type="term" value="P:pentose-phosphate shunt"/>
    <property type="evidence" value="ECO:0007669"/>
    <property type="project" value="UniProtKB-ARBA"/>
</dbReference>
<dbReference type="PIRSF" id="PIRSF000538">
    <property type="entry name" value="GlpK"/>
    <property type="match status" value="1"/>
</dbReference>
<sequence length="467" mass="50573">GPGAACVLGIDLGTTSVKAALVVGGEQGPVVAESCSRETQAQTGSPGAGPQGMEQNVRKIIRALNECLAALPQQQLQRVRHIGISGQMHGIVFWKRDKGCKWTESETGPTFEPEEVSNLVTWQDGRCSPDFLSSLPQPQSHISLAKGFGCATVFWYLKNSPDFLKSYDAAGTIHDYVVAMLCDLKKPLMSDQNAASWGYFNSRSKSWNTDILKKSSFPVHLLPEVRDPGTIAGRTIYAWHGIPKGAEVGIALGDFQCSVYSCLTEKTDAVLNIGTSAQLTISMPPGFQPPETPEPSSAVTYYPYFSGNYLAVAASLNGGNVLAMFVDMVAQWIAELGLEIQETTIYSKIIKAALTQNNSKLSIHPTVFGERHMPEQLASVTNISVSDVSLGHVTRALCRGIIENLNSMLPSECLMEMGVRRILGTGSALARNEVLRQEAERIFLFPVVYGKDVDAAVGAAMVMFHRK</sequence>
<keyword evidence="5" id="KW-0547">Nucleotide-binding</keyword>
<evidence type="ECO:0000256" key="7">
    <source>
        <dbReference type="ARBA" id="ARBA00022840"/>
    </source>
</evidence>
<comment type="similarity">
    <text evidence="2">Belongs to the FGGY kinase family.</text>
</comment>
<dbReference type="Pfam" id="PF00370">
    <property type="entry name" value="FGGY_N"/>
    <property type="match status" value="1"/>
</dbReference>
<evidence type="ECO:0000256" key="5">
    <source>
        <dbReference type="ARBA" id="ARBA00022741"/>
    </source>
</evidence>
<dbReference type="PANTHER" id="PTHR10196:SF67">
    <property type="entry name" value="SEDOHEPTULOKINASE"/>
    <property type="match status" value="1"/>
</dbReference>
<dbReference type="InterPro" id="IPR018484">
    <property type="entry name" value="FGGY_N"/>
</dbReference>
<dbReference type="EC" id="2.7.1.14" evidence="10"/>
<dbReference type="CDD" id="cd07777">
    <property type="entry name" value="ASKHA_NBD_FGGY_SHK"/>
    <property type="match status" value="1"/>
</dbReference>
<keyword evidence="4" id="KW-0808">Transferase</keyword>
<feature type="non-terminal residue" evidence="14">
    <location>
        <position position="1"/>
    </location>
</feature>
<dbReference type="Proteomes" id="UP000053641">
    <property type="component" value="Unassembled WGS sequence"/>
</dbReference>
<evidence type="ECO:0000256" key="1">
    <source>
        <dbReference type="ARBA" id="ARBA00004496"/>
    </source>
</evidence>
<evidence type="ECO:0000256" key="8">
    <source>
        <dbReference type="ARBA" id="ARBA00052736"/>
    </source>
</evidence>
<keyword evidence="3" id="KW-0963">Cytoplasm</keyword>
<dbReference type="FunFam" id="3.30.420.40:FF:000132">
    <property type="entry name" value="Sedoheptulokinase"/>
    <property type="match status" value="1"/>
</dbReference>
<comment type="function">
    <text evidence="9">Acts as a modulator of macrophage activation through control of glucose metabolism.</text>
</comment>
<dbReference type="FunFam" id="3.30.420.40:FF:000111">
    <property type="entry name" value="Sedoheptulokinase"/>
    <property type="match status" value="1"/>
</dbReference>
<dbReference type="SUPFAM" id="SSF53067">
    <property type="entry name" value="Actin-like ATPase domain"/>
    <property type="match status" value="2"/>
</dbReference>
<name>A0A099ZRC1_TINGU</name>
<dbReference type="GO" id="GO:0006071">
    <property type="term" value="P:glycerol metabolic process"/>
    <property type="evidence" value="ECO:0007669"/>
    <property type="project" value="TreeGrafter"/>
</dbReference>
<dbReference type="PANTHER" id="PTHR10196">
    <property type="entry name" value="SUGAR KINASE"/>
    <property type="match status" value="1"/>
</dbReference>
<dbReference type="STRING" id="94827.A0A099ZRC1"/>
<evidence type="ECO:0000256" key="12">
    <source>
        <dbReference type="ARBA" id="ARBA00076706"/>
    </source>
</evidence>
<accession>A0A099ZRC1</accession>
<reference evidence="14 15" key="1">
    <citation type="submission" date="2014-06" db="EMBL/GenBank/DDBJ databases">
        <title>Genome evolution of avian class.</title>
        <authorList>
            <person name="Zhang G."/>
            <person name="Li C."/>
        </authorList>
    </citation>
    <scope>NUCLEOTIDE SEQUENCE [LARGE SCALE GENOMIC DNA]</scope>
    <source>
        <strain evidence="14">BGI_N309</strain>
    </source>
</reference>
<feature type="domain" description="Carbohydrate kinase FGGY N-terminal" evidence="13">
    <location>
        <begin position="7"/>
        <end position="257"/>
    </location>
</feature>
<dbReference type="GO" id="GO:0050277">
    <property type="term" value="F:sedoheptulokinase activity"/>
    <property type="evidence" value="ECO:0007669"/>
    <property type="project" value="UniProtKB-EC"/>
</dbReference>
<evidence type="ECO:0000256" key="4">
    <source>
        <dbReference type="ARBA" id="ARBA00022679"/>
    </source>
</evidence>
<organism evidence="14 15">
    <name type="scientific">Tinamus guttatus</name>
    <name type="common">White-throated tinamou</name>
    <dbReference type="NCBI Taxonomy" id="94827"/>
    <lineage>
        <taxon>Eukaryota</taxon>
        <taxon>Metazoa</taxon>
        <taxon>Chordata</taxon>
        <taxon>Craniata</taxon>
        <taxon>Vertebrata</taxon>
        <taxon>Euteleostomi</taxon>
        <taxon>Archelosauria</taxon>
        <taxon>Archosauria</taxon>
        <taxon>Dinosauria</taxon>
        <taxon>Saurischia</taxon>
        <taxon>Theropoda</taxon>
        <taxon>Coelurosauria</taxon>
        <taxon>Aves</taxon>
        <taxon>Palaeognathae</taxon>
        <taxon>Tinamiformes</taxon>
        <taxon>Tinamidae</taxon>
        <taxon>Tinamus</taxon>
    </lineage>
</organism>
<protein>
    <recommendedName>
        <fullName evidence="11">Sedoheptulokinase</fullName>
        <ecNumber evidence="10">2.7.1.14</ecNumber>
    </recommendedName>
    <alternativeName>
        <fullName evidence="12">Carbohydrate kinase-like protein</fullName>
    </alternativeName>
</protein>
<feature type="non-terminal residue" evidence="14">
    <location>
        <position position="467"/>
    </location>
</feature>
<dbReference type="GO" id="GO:0005524">
    <property type="term" value="F:ATP binding"/>
    <property type="evidence" value="ECO:0007669"/>
    <property type="project" value="UniProtKB-KW"/>
</dbReference>
<evidence type="ECO:0000256" key="11">
    <source>
        <dbReference type="ARBA" id="ARBA00069425"/>
    </source>
</evidence>
<dbReference type="GO" id="GO:0071222">
    <property type="term" value="P:cellular response to lipopolysaccharide"/>
    <property type="evidence" value="ECO:0007669"/>
    <property type="project" value="TreeGrafter"/>
</dbReference>
<evidence type="ECO:0000313" key="14">
    <source>
        <dbReference type="EMBL" id="KGL84372.1"/>
    </source>
</evidence>
<evidence type="ECO:0000256" key="6">
    <source>
        <dbReference type="ARBA" id="ARBA00022777"/>
    </source>
</evidence>
<evidence type="ECO:0000256" key="10">
    <source>
        <dbReference type="ARBA" id="ARBA00066341"/>
    </source>
</evidence>
<keyword evidence="15" id="KW-1185">Reference proteome</keyword>
<keyword evidence="6 14" id="KW-0418">Kinase</keyword>
<dbReference type="InterPro" id="IPR043129">
    <property type="entry name" value="ATPase_NBD"/>
</dbReference>
<comment type="subcellular location">
    <subcellularLocation>
        <location evidence="1">Cytoplasm</location>
    </subcellularLocation>
</comment>
<dbReference type="InterPro" id="IPR000577">
    <property type="entry name" value="Carb_kinase_FGGY"/>
</dbReference>